<dbReference type="PRINTS" id="PR01171">
    <property type="entry name" value="BCTLIPOCALIN"/>
</dbReference>
<gene>
    <name evidence="4" type="primary">blc</name>
    <name evidence="4" type="ORF">VMF7928_00582</name>
</gene>
<dbReference type="PANTHER" id="PTHR10612:SF34">
    <property type="entry name" value="APOLIPOPROTEIN D"/>
    <property type="match status" value="1"/>
</dbReference>
<keyword evidence="2" id="KW-0998">Cell outer membrane</keyword>
<evidence type="ECO:0000256" key="1">
    <source>
        <dbReference type="ARBA" id="ARBA00006889"/>
    </source>
</evidence>
<dbReference type="Pfam" id="PF08212">
    <property type="entry name" value="Lipocalin_2"/>
    <property type="match status" value="1"/>
</dbReference>
<proteinExistence type="inferred from homology"/>
<feature type="domain" description="Lipocalin/cytosolic fatty-acid binding" evidence="3">
    <location>
        <begin position="31"/>
        <end position="169"/>
    </location>
</feature>
<dbReference type="InterPro" id="IPR000566">
    <property type="entry name" value="Lipocln_cytosolic_FA-bd_dom"/>
</dbReference>
<dbReference type="PROSITE" id="PS51257">
    <property type="entry name" value="PROKAR_LIPOPROTEIN"/>
    <property type="match status" value="1"/>
</dbReference>
<name>A0ABM8ZZW7_9VIBR</name>
<evidence type="ECO:0000259" key="3">
    <source>
        <dbReference type="Pfam" id="PF08212"/>
    </source>
</evidence>
<protein>
    <recommendedName>
        <fullName evidence="2">Outer membrane lipoprotein Blc</fullName>
    </recommendedName>
</protein>
<sequence length="186" mass="21115">MKKFTGFCACWISLFGCVSKPDSVEPVKPFNLTQYMGKWYEIARLDNRFERGLSHVTANYSLNSDGTVQVVNRGLDTSSSEWKEAIGKAKFVETPDQAFLKVSFWGPFYSSYIVFYLNSDYSTALVSGFNKSYFWILSRHKTLTKPQLDKLLNIAEQAGFDTKSLIYPDQDNLQNTPAITPPEVSD</sequence>
<accession>A0ABM8ZZW7</accession>
<dbReference type="PIRSF" id="PIRSF036893">
    <property type="entry name" value="Lipocalin_ApoD"/>
    <property type="match status" value="1"/>
</dbReference>
<dbReference type="EMBL" id="CAKLDM010000001">
    <property type="protein sequence ID" value="CAH0536628.1"/>
    <property type="molecule type" value="Genomic_DNA"/>
</dbReference>
<comment type="function">
    <text evidence="2">Involved in the storage or transport of lipids necessary for membrane maintenance under stressful conditions. Displays a binding preference for lysophospholipids.</text>
</comment>
<comment type="caution">
    <text evidence="4">The sequence shown here is derived from an EMBL/GenBank/DDBJ whole genome shotgun (WGS) entry which is preliminary data.</text>
</comment>
<dbReference type="Gene3D" id="2.40.128.20">
    <property type="match status" value="1"/>
</dbReference>
<keyword evidence="5" id="KW-1185">Reference proteome</keyword>
<dbReference type="InterPro" id="IPR012674">
    <property type="entry name" value="Calycin"/>
</dbReference>
<dbReference type="PROSITE" id="PS00213">
    <property type="entry name" value="LIPOCALIN"/>
    <property type="match status" value="1"/>
</dbReference>
<reference evidence="4" key="1">
    <citation type="submission" date="2021-11" db="EMBL/GenBank/DDBJ databases">
        <authorList>
            <person name="Rodrigo-Torres L."/>
            <person name="Arahal R. D."/>
            <person name="Lucena T."/>
        </authorList>
    </citation>
    <scope>NUCLEOTIDE SEQUENCE</scope>
    <source>
        <strain evidence="4">CECT 7928</strain>
    </source>
</reference>
<evidence type="ECO:0000256" key="2">
    <source>
        <dbReference type="PIRNR" id="PIRNR036893"/>
    </source>
</evidence>
<dbReference type="SUPFAM" id="SSF50814">
    <property type="entry name" value="Lipocalins"/>
    <property type="match status" value="1"/>
</dbReference>
<dbReference type="RefSeq" id="WP_237359983.1">
    <property type="nucleotide sequence ID" value="NZ_CAKLDM010000001.1"/>
</dbReference>
<comment type="similarity">
    <text evidence="1 2">Belongs to the calycin superfamily. Lipocalin family.</text>
</comment>
<dbReference type="Proteomes" id="UP000838748">
    <property type="component" value="Unassembled WGS sequence"/>
</dbReference>
<dbReference type="InterPro" id="IPR002446">
    <property type="entry name" value="Lipocalin_bac"/>
</dbReference>
<dbReference type="InterPro" id="IPR022272">
    <property type="entry name" value="Lipocalin_CS"/>
</dbReference>
<evidence type="ECO:0000313" key="5">
    <source>
        <dbReference type="Proteomes" id="UP000838748"/>
    </source>
</evidence>
<dbReference type="CDD" id="cd19438">
    <property type="entry name" value="lipocalin_Blc-like"/>
    <property type="match status" value="1"/>
</dbReference>
<comment type="subunit">
    <text evidence="2">Homodimer.</text>
</comment>
<keyword evidence="2 4" id="KW-0449">Lipoprotein</keyword>
<keyword evidence="2" id="KW-0446">Lipid-binding</keyword>
<dbReference type="InterPro" id="IPR047202">
    <property type="entry name" value="Lipocalin_Blc-like_dom"/>
</dbReference>
<dbReference type="InterPro" id="IPR022271">
    <property type="entry name" value="Lipocalin_ApoD"/>
</dbReference>
<comment type="subcellular location">
    <subcellularLocation>
        <location evidence="2">Cell outer membrane</location>
    </subcellularLocation>
</comment>
<dbReference type="PANTHER" id="PTHR10612">
    <property type="entry name" value="APOLIPOPROTEIN D"/>
    <property type="match status" value="1"/>
</dbReference>
<organism evidence="4 5">
    <name type="scientific">Vibrio marisflavi CECT 7928</name>
    <dbReference type="NCBI Taxonomy" id="634439"/>
    <lineage>
        <taxon>Bacteria</taxon>
        <taxon>Pseudomonadati</taxon>
        <taxon>Pseudomonadota</taxon>
        <taxon>Gammaproteobacteria</taxon>
        <taxon>Vibrionales</taxon>
        <taxon>Vibrionaceae</taxon>
        <taxon>Vibrio</taxon>
    </lineage>
</organism>
<keyword evidence="2" id="KW-0472">Membrane</keyword>
<evidence type="ECO:0000313" key="4">
    <source>
        <dbReference type="EMBL" id="CAH0536628.1"/>
    </source>
</evidence>